<dbReference type="Proteomes" id="UP000037035">
    <property type="component" value="Unassembled WGS sequence"/>
</dbReference>
<dbReference type="OrthoDB" id="2505776at2759"/>
<sequence>MYSLDLTKTETTSISVSETSSISVFHVTLLNISLMYFTVFIILSVSWLHIFCNVSRQNFCTAVTALFNILNETVKQSRSLSIQNLARMPHDPHTLVLKAKIKRTLIETVCCRTCFHLYLYDPNKPAHPALCTYTPFPNNQPCNEKLWVQKLTHRNIKDLGRFPKPPKRNKLPARLGEPRCLFISQPILAWLEWLLSKPKTEAAIDAWTCELSNSKSGELLNVRHGQTFKHLAWKHTPTLLNSSVPVCEFVQPPASI</sequence>
<evidence type="ECO:0000313" key="3">
    <source>
        <dbReference type="Proteomes" id="UP000037035"/>
    </source>
</evidence>
<dbReference type="AlphaFoldDB" id="A0A0L6UI41"/>
<gene>
    <name evidence="2" type="ORF">VP01_637g18</name>
</gene>
<protein>
    <submittedName>
        <fullName evidence="2">Uncharacterized protein</fullName>
    </submittedName>
</protein>
<reference evidence="2 3" key="1">
    <citation type="submission" date="2015-08" db="EMBL/GenBank/DDBJ databases">
        <title>Next Generation Sequencing and Analysis of the Genome of Puccinia sorghi L Schw, the Causal Agent of Maize Common Rust.</title>
        <authorList>
            <person name="Rochi L."/>
            <person name="Burguener G."/>
            <person name="Darino M."/>
            <person name="Turjanski A."/>
            <person name="Kreff E."/>
            <person name="Dieguez M.J."/>
            <person name="Sacco F."/>
        </authorList>
    </citation>
    <scope>NUCLEOTIDE SEQUENCE [LARGE SCALE GENOMIC DNA]</scope>
    <source>
        <strain evidence="2 3">RO10H11247</strain>
    </source>
</reference>
<organism evidence="2 3">
    <name type="scientific">Puccinia sorghi</name>
    <dbReference type="NCBI Taxonomy" id="27349"/>
    <lineage>
        <taxon>Eukaryota</taxon>
        <taxon>Fungi</taxon>
        <taxon>Dikarya</taxon>
        <taxon>Basidiomycota</taxon>
        <taxon>Pucciniomycotina</taxon>
        <taxon>Pucciniomycetes</taxon>
        <taxon>Pucciniales</taxon>
        <taxon>Pucciniaceae</taxon>
        <taxon>Puccinia</taxon>
    </lineage>
</organism>
<feature type="transmembrane region" description="Helical" evidence="1">
    <location>
        <begin position="29"/>
        <end position="50"/>
    </location>
</feature>
<keyword evidence="3" id="KW-1185">Reference proteome</keyword>
<dbReference type="VEuPathDB" id="FungiDB:VP01_637g18"/>
<keyword evidence="1" id="KW-0812">Transmembrane</keyword>
<keyword evidence="1" id="KW-0472">Membrane</keyword>
<evidence type="ECO:0000256" key="1">
    <source>
        <dbReference type="SAM" id="Phobius"/>
    </source>
</evidence>
<evidence type="ECO:0000313" key="2">
    <source>
        <dbReference type="EMBL" id="KNZ47465.1"/>
    </source>
</evidence>
<keyword evidence="1" id="KW-1133">Transmembrane helix</keyword>
<accession>A0A0L6UI41</accession>
<comment type="caution">
    <text evidence="2">The sequence shown here is derived from an EMBL/GenBank/DDBJ whole genome shotgun (WGS) entry which is preliminary data.</text>
</comment>
<proteinExistence type="predicted"/>
<dbReference type="EMBL" id="LAVV01011696">
    <property type="protein sequence ID" value="KNZ47465.1"/>
    <property type="molecule type" value="Genomic_DNA"/>
</dbReference>
<name>A0A0L6UI41_9BASI</name>
<dbReference type="STRING" id="27349.A0A0L6UI41"/>